<dbReference type="GO" id="GO:0043709">
    <property type="term" value="P:cell adhesion involved in single-species biofilm formation"/>
    <property type="evidence" value="ECO:0007669"/>
    <property type="project" value="TreeGrafter"/>
</dbReference>
<dbReference type="InterPro" id="IPR000014">
    <property type="entry name" value="PAS"/>
</dbReference>
<dbReference type="CDD" id="cd00130">
    <property type="entry name" value="PAS"/>
    <property type="match status" value="1"/>
</dbReference>
<dbReference type="InterPro" id="IPR029787">
    <property type="entry name" value="Nucleotide_cyclase"/>
</dbReference>
<dbReference type="EMBL" id="JABBFX010000001">
    <property type="protein sequence ID" value="NML44614.1"/>
    <property type="molecule type" value="Genomic_DNA"/>
</dbReference>
<dbReference type="GO" id="GO:0005886">
    <property type="term" value="C:plasma membrane"/>
    <property type="evidence" value="ECO:0007669"/>
    <property type="project" value="TreeGrafter"/>
</dbReference>
<dbReference type="Gene3D" id="3.30.450.20">
    <property type="entry name" value="PAS domain"/>
    <property type="match status" value="1"/>
</dbReference>
<dbReference type="FunFam" id="3.30.70.270:FF:000001">
    <property type="entry name" value="Diguanylate cyclase domain protein"/>
    <property type="match status" value="1"/>
</dbReference>
<comment type="caution">
    <text evidence="4">The sequence shown here is derived from an EMBL/GenBank/DDBJ whole genome shotgun (WGS) entry which is preliminary data.</text>
</comment>
<dbReference type="PANTHER" id="PTHR45138:SF24">
    <property type="entry name" value="DIGUANYLATE CYCLASE DGCC-RELATED"/>
    <property type="match status" value="1"/>
</dbReference>
<evidence type="ECO:0000313" key="4">
    <source>
        <dbReference type="EMBL" id="NML44614.1"/>
    </source>
</evidence>
<gene>
    <name evidence="4" type="ORF">HHL11_12685</name>
</gene>
<proteinExistence type="predicted"/>
<dbReference type="EC" id="2.7.7.65" evidence="1"/>
<dbReference type="SUPFAM" id="SSF55073">
    <property type="entry name" value="Nucleotide cyclase"/>
    <property type="match status" value="1"/>
</dbReference>
<dbReference type="PROSITE" id="PS50887">
    <property type="entry name" value="GGDEF"/>
    <property type="match status" value="1"/>
</dbReference>
<dbReference type="InterPro" id="IPR043128">
    <property type="entry name" value="Rev_trsase/Diguanyl_cyclase"/>
</dbReference>
<name>A0A848H217_9BURK</name>
<dbReference type="Proteomes" id="UP000541185">
    <property type="component" value="Unassembled WGS sequence"/>
</dbReference>
<dbReference type="SMART" id="SM00267">
    <property type="entry name" value="GGDEF"/>
    <property type="match status" value="1"/>
</dbReference>
<dbReference type="Pfam" id="PF00990">
    <property type="entry name" value="GGDEF"/>
    <property type="match status" value="1"/>
</dbReference>
<dbReference type="InterPro" id="IPR000160">
    <property type="entry name" value="GGDEF_dom"/>
</dbReference>
<evidence type="ECO:0000256" key="1">
    <source>
        <dbReference type="ARBA" id="ARBA00012528"/>
    </source>
</evidence>
<feature type="domain" description="PAS" evidence="2">
    <location>
        <begin position="144"/>
        <end position="193"/>
    </location>
</feature>
<dbReference type="PANTHER" id="PTHR45138">
    <property type="entry name" value="REGULATORY COMPONENTS OF SENSORY TRANSDUCTION SYSTEM"/>
    <property type="match status" value="1"/>
</dbReference>
<dbReference type="GO" id="GO:0052621">
    <property type="term" value="F:diguanylate cyclase activity"/>
    <property type="evidence" value="ECO:0007669"/>
    <property type="project" value="UniProtKB-EC"/>
</dbReference>
<dbReference type="Pfam" id="PF13426">
    <property type="entry name" value="PAS_9"/>
    <property type="match status" value="1"/>
</dbReference>
<accession>A0A848H217</accession>
<dbReference type="InterPro" id="IPR050469">
    <property type="entry name" value="Diguanylate_Cyclase"/>
</dbReference>
<evidence type="ECO:0000313" key="5">
    <source>
        <dbReference type="Proteomes" id="UP000541185"/>
    </source>
</evidence>
<evidence type="ECO:0000259" key="3">
    <source>
        <dbReference type="PROSITE" id="PS50887"/>
    </source>
</evidence>
<keyword evidence="5" id="KW-1185">Reference proteome</keyword>
<organism evidence="4 5">
    <name type="scientific">Ramlibacter agri</name>
    <dbReference type="NCBI Taxonomy" id="2728837"/>
    <lineage>
        <taxon>Bacteria</taxon>
        <taxon>Pseudomonadati</taxon>
        <taxon>Pseudomonadota</taxon>
        <taxon>Betaproteobacteria</taxon>
        <taxon>Burkholderiales</taxon>
        <taxon>Comamonadaceae</taxon>
        <taxon>Ramlibacter</taxon>
    </lineage>
</organism>
<dbReference type="AlphaFoldDB" id="A0A848H217"/>
<dbReference type="NCBIfam" id="TIGR00254">
    <property type="entry name" value="GGDEF"/>
    <property type="match status" value="1"/>
</dbReference>
<dbReference type="GO" id="GO:1902201">
    <property type="term" value="P:negative regulation of bacterial-type flagellum-dependent cell motility"/>
    <property type="evidence" value="ECO:0007669"/>
    <property type="project" value="TreeGrafter"/>
</dbReference>
<dbReference type="RefSeq" id="WP_169418730.1">
    <property type="nucleotide sequence ID" value="NZ_JABBFX010000001.1"/>
</dbReference>
<dbReference type="CDD" id="cd01949">
    <property type="entry name" value="GGDEF"/>
    <property type="match status" value="1"/>
</dbReference>
<dbReference type="PROSITE" id="PS50112">
    <property type="entry name" value="PAS"/>
    <property type="match status" value="1"/>
</dbReference>
<dbReference type="SUPFAM" id="SSF55785">
    <property type="entry name" value="PYP-like sensor domain (PAS domain)"/>
    <property type="match status" value="1"/>
</dbReference>
<sequence>MPQALADLHALSQILDGVDIGFCAFDQAHRTLLWNDAFVAMFPEHSGHIHVGEPADDSLRQLVPSDGAAAVQTQQVLLDDGREIDVASVDVPGLGRASVWRARVAGLRRGGERERDEVLSRDELERGYRLLAQLSGDAIAAVRQGRLDYVSPSIEQLLGWRPEELAGREAGDLLAPEHASMLQSAIALGMTQPLQARARHADGSERWVEIRLTTAPPGGGTELLNLRDISARKAAELQLEQAGRELEALALTDPLTGAANRRAFDQGLQAEWRRCQRDGKPLVLLLFDIDFFKRLNDEHGHPAGDEALRRLAACLRGRARRPGDLAARFGGEEFAVILPATPGEGAVQIANHVREDFVASFADRPEQARTVSVGVAVAPADAGSAAQLLQRADDALYRAKAQGRDRCVRWTPEA</sequence>
<dbReference type="NCBIfam" id="TIGR00229">
    <property type="entry name" value="sensory_box"/>
    <property type="match status" value="1"/>
</dbReference>
<protein>
    <recommendedName>
        <fullName evidence="1">diguanylate cyclase</fullName>
        <ecNumber evidence="1">2.7.7.65</ecNumber>
    </recommendedName>
</protein>
<feature type="domain" description="GGDEF" evidence="3">
    <location>
        <begin position="280"/>
        <end position="412"/>
    </location>
</feature>
<dbReference type="Gene3D" id="3.30.70.270">
    <property type="match status" value="1"/>
</dbReference>
<evidence type="ECO:0000259" key="2">
    <source>
        <dbReference type="PROSITE" id="PS50112"/>
    </source>
</evidence>
<dbReference type="SMART" id="SM00091">
    <property type="entry name" value="PAS"/>
    <property type="match status" value="2"/>
</dbReference>
<reference evidence="4 5" key="1">
    <citation type="submission" date="2020-04" db="EMBL/GenBank/DDBJ databases">
        <title>Ramlibacter sp. G-1-2-2 isolated from soil.</title>
        <authorList>
            <person name="Dahal R.H."/>
        </authorList>
    </citation>
    <scope>NUCLEOTIDE SEQUENCE [LARGE SCALE GENOMIC DNA]</scope>
    <source>
        <strain evidence="4 5">G-1-2-2</strain>
    </source>
</reference>
<dbReference type="InterPro" id="IPR035965">
    <property type="entry name" value="PAS-like_dom_sf"/>
</dbReference>